<name>A0A0B7ATZ3_9EUPU</name>
<feature type="non-terminal residue" evidence="1">
    <location>
        <position position="51"/>
    </location>
</feature>
<organism evidence="1">
    <name type="scientific">Arion vulgaris</name>
    <dbReference type="NCBI Taxonomy" id="1028688"/>
    <lineage>
        <taxon>Eukaryota</taxon>
        <taxon>Metazoa</taxon>
        <taxon>Spiralia</taxon>
        <taxon>Lophotrochozoa</taxon>
        <taxon>Mollusca</taxon>
        <taxon>Gastropoda</taxon>
        <taxon>Heterobranchia</taxon>
        <taxon>Euthyneura</taxon>
        <taxon>Panpulmonata</taxon>
        <taxon>Eupulmonata</taxon>
        <taxon>Stylommatophora</taxon>
        <taxon>Helicina</taxon>
        <taxon>Arionoidea</taxon>
        <taxon>Arionidae</taxon>
        <taxon>Arion</taxon>
    </lineage>
</organism>
<protein>
    <submittedName>
        <fullName evidence="1">Uncharacterized protein</fullName>
    </submittedName>
</protein>
<reference evidence="1" key="1">
    <citation type="submission" date="2014-12" db="EMBL/GenBank/DDBJ databases">
        <title>Insight into the proteome of Arion vulgaris.</title>
        <authorList>
            <person name="Aradska J."/>
            <person name="Bulat T."/>
            <person name="Smidak R."/>
            <person name="Sarate P."/>
            <person name="Gangsoo J."/>
            <person name="Sialana F."/>
            <person name="Bilban M."/>
            <person name="Lubec G."/>
        </authorList>
    </citation>
    <scope>NUCLEOTIDE SEQUENCE</scope>
    <source>
        <tissue evidence="1">Skin</tissue>
    </source>
</reference>
<dbReference type="EMBL" id="HACG01037227">
    <property type="protein sequence ID" value="CEK84092.1"/>
    <property type="molecule type" value="Transcribed_RNA"/>
</dbReference>
<gene>
    <name evidence="1" type="primary">ORF140661</name>
</gene>
<dbReference type="AlphaFoldDB" id="A0A0B7ATZ3"/>
<evidence type="ECO:0000313" key="1">
    <source>
        <dbReference type="EMBL" id="CEK84092.1"/>
    </source>
</evidence>
<accession>A0A0B7ATZ3</accession>
<proteinExistence type="predicted"/>
<sequence>MSLLRVREDTSEFVRNRISYKYLASETSPINRAAQSGVTVEILSTSLTDII</sequence>